<evidence type="ECO:0000259" key="3">
    <source>
        <dbReference type="PROSITE" id="PS50076"/>
    </source>
</evidence>
<name>A0ABP2U0H2_9GAMM</name>
<keyword evidence="1" id="KW-0143">Chaperone</keyword>
<gene>
    <name evidence="4" type="ORF">F992_00832</name>
</gene>
<dbReference type="Pfam" id="PF00226">
    <property type="entry name" value="DnaJ"/>
    <property type="match status" value="1"/>
</dbReference>
<organism evidence="4 5">
    <name type="scientific">Acinetobacter modestus</name>
    <dbReference type="NCBI Taxonomy" id="1776740"/>
    <lineage>
        <taxon>Bacteria</taxon>
        <taxon>Pseudomonadati</taxon>
        <taxon>Pseudomonadota</taxon>
        <taxon>Gammaproteobacteria</taxon>
        <taxon>Moraxellales</taxon>
        <taxon>Moraxellaceae</taxon>
        <taxon>Acinetobacter</taxon>
    </lineage>
</organism>
<dbReference type="SMART" id="SM00271">
    <property type="entry name" value="DnaJ"/>
    <property type="match status" value="1"/>
</dbReference>
<accession>A0ABP2U0H2</accession>
<evidence type="ECO:0000256" key="1">
    <source>
        <dbReference type="ARBA" id="ARBA00023186"/>
    </source>
</evidence>
<reference evidence="4 5" key="2">
    <citation type="journal article" date="2016" name="Int. J. Syst. Evol. Microbiol.">
        <title>Taxonomy of haemolytic and/or proteolytic strains of the genus Acinetobacter with the proposal of Acinetobacter courvalinii sp. nov. (genomic species 14 sensu Bouvet &amp; Jeanjean), Acinetobacter dispersus sp. nov. (genomic species 17), Acinetobacter modestus sp. nov., Acinetobacter proteolyticus sp. nov. and Acinetobacter vivianii sp. nov.</title>
        <authorList>
            <person name="Nemec A."/>
            <person name="Radolfova-Krizova L."/>
            <person name="Maixnerova M."/>
            <person name="Vrestiakova E."/>
            <person name="Jezek P."/>
            <person name="Sedo O."/>
        </authorList>
    </citation>
    <scope>NUCLEOTIDE SEQUENCE [LARGE SCALE GENOMIC DNA]</scope>
    <source>
        <strain evidence="4 5">NIPH 236</strain>
    </source>
</reference>
<dbReference type="RefSeq" id="WP_004660103.1">
    <property type="nucleotide sequence ID" value="NZ_BMDV01000003.1"/>
</dbReference>
<proteinExistence type="predicted"/>
<keyword evidence="5" id="KW-1185">Reference proteome</keyword>
<evidence type="ECO:0000313" key="5">
    <source>
        <dbReference type="Proteomes" id="UP000013190"/>
    </source>
</evidence>
<dbReference type="Gene3D" id="1.10.287.110">
    <property type="entry name" value="DnaJ domain"/>
    <property type="match status" value="1"/>
</dbReference>
<evidence type="ECO:0000313" key="4">
    <source>
        <dbReference type="EMBL" id="ENU28000.1"/>
    </source>
</evidence>
<protein>
    <recommendedName>
        <fullName evidence="3">J domain-containing protein</fullName>
    </recommendedName>
</protein>
<comment type="caution">
    <text evidence="4">The sequence shown here is derived from an EMBL/GenBank/DDBJ whole genome shotgun (WGS) entry which is preliminary data.</text>
</comment>
<dbReference type="SUPFAM" id="SSF46565">
    <property type="entry name" value="Chaperone J-domain"/>
    <property type="match status" value="1"/>
</dbReference>
<dbReference type="InterPro" id="IPR036869">
    <property type="entry name" value="J_dom_sf"/>
</dbReference>
<dbReference type="PROSITE" id="PS50076">
    <property type="entry name" value="DNAJ_2"/>
    <property type="match status" value="1"/>
</dbReference>
<feature type="transmembrane region" description="Helical" evidence="2">
    <location>
        <begin position="6"/>
        <end position="28"/>
    </location>
</feature>
<reference evidence="5" key="1">
    <citation type="submission" date="2013-02" db="EMBL/GenBank/DDBJ databases">
        <title>The Genome Sequence of Acinetobacter sp. NIPH 236.</title>
        <authorList>
            <consortium name="The Broad Institute Genome Sequencing Platform"/>
            <consortium name="The Broad Institute Genome Sequencing Center for Infectious Disease"/>
            <person name="Cerqueira G."/>
            <person name="Feldgarden M."/>
            <person name="Courvalin P."/>
            <person name="Perichon B."/>
            <person name="Grillot-Courvalin C."/>
            <person name="Clermont D."/>
            <person name="Rocha E."/>
            <person name="Yoon E.-J."/>
            <person name="Nemec A."/>
            <person name="Walker B."/>
            <person name="Young S.K."/>
            <person name="Zeng Q."/>
            <person name="Gargeya S."/>
            <person name="Fitzgerald M."/>
            <person name="Haas B."/>
            <person name="Abouelleil A."/>
            <person name="Alvarado L."/>
            <person name="Arachchi H.M."/>
            <person name="Berlin A.M."/>
            <person name="Chapman S.B."/>
            <person name="Dewar J."/>
            <person name="Goldberg J."/>
            <person name="Griggs A."/>
            <person name="Gujja S."/>
            <person name="Hansen M."/>
            <person name="Howarth C."/>
            <person name="Imamovic A."/>
            <person name="Larimer J."/>
            <person name="McCowan C."/>
            <person name="Murphy C."/>
            <person name="Neiman D."/>
            <person name="Pearson M."/>
            <person name="Priest M."/>
            <person name="Roberts A."/>
            <person name="Saif S."/>
            <person name="Shea T."/>
            <person name="Sisk P."/>
            <person name="Sykes S."/>
            <person name="Wortman J."/>
            <person name="Nusbaum C."/>
            <person name="Birren B."/>
        </authorList>
    </citation>
    <scope>NUCLEOTIDE SEQUENCE [LARGE SCALE GENOMIC DNA]</scope>
    <source>
        <strain evidence="5">NIPH 236</strain>
    </source>
</reference>
<dbReference type="EMBL" id="APOJ01000016">
    <property type="protein sequence ID" value="ENU28000.1"/>
    <property type="molecule type" value="Genomic_DNA"/>
</dbReference>
<dbReference type="CDD" id="cd06257">
    <property type="entry name" value="DnaJ"/>
    <property type="match status" value="1"/>
</dbReference>
<feature type="domain" description="J" evidence="3">
    <location>
        <begin position="205"/>
        <end position="266"/>
    </location>
</feature>
<keyword evidence="2" id="KW-1133">Transmembrane helix</keyword>
<dbReference type="Proteomes" id="UP000013190">
    <property type="component" value="Unassembled WGS sequence"/>
</dbReference>
<evidence type="ECO:0000256" key="2">
    <source>
        <dbReference type="SAM" id="Phobius"/>
    </source>
</evidence>
<keyword evidence="2" id="KW-0472">Membrane</keyword>
<dbReference type="GeneID" id="92834253"/>
<sequence>MWMIAIIAFGTIIGGPIGFFVAVGIVIWMQVEKEKTFQGSSGNTQQEQQKSYQQTETTKSEIELLTPCISILRHFALKYEPEWTSEKVRYIKNLFSDICKTSADELYLRNQLKSTRTPFLSEVISSWLKLNPSQDDRKIIFNAVVILLVNTSNDIGLIEKDSLDFGTIIGLDYRYCQIFLSEILSDRQENQSQSSSGHTESMLEQAAKCLGISVHANIEEIQKAYRLKIKDFHPDRNINVTPAVKEMLQEQARLINDARDILLANK</sequence>
<keyword evidence="2" id="KW-0812">Transmembrane</keyword>
<dbReference type="InterPro" id="IPR001623">
    <property type="entry name" value="DnaJ_domain"/>
</dbReference>